<evidence type="ECO:0000256" key="3">
    <source>
        <dbReference type="ARBA" id="ARBA00006958"/>
    </source>
</evidence>
<evidence type="ECO:0000256" key="7">
    <source>
        <dbReference type="ARBA" id="ARBA00023242"/>
    </source>
</evidence>
<dbReference type="AlphaFoldDB" id="A0AAD4W313"/>
<evidence type="ECO:0000259" key="8">
    <source>
        <dbReference type="Pfam" id="PF13359"/>
    </source>
</evidence>
<proteinExistence type="inferred from homology"/>
<evidence type="ECO:0000313" key="10">
    <source>
        <dbReference type="Proteomes" id="UP001054821"/>
    </source>
</evidence>
<dbReference type="InterPro" id="IPR045249">
    <property type="entry name" value="HARBI1-like"/>
</dbReference>
<comment type="cofactor">
    <cofactor evidence="1">
        <name>a divalent metal cation</name>
        <dbReference type="ChEBI" id="CHEBI:60240"/>
    </cofactor>
</comment>
<dbReference type="GO" id="GO:0005634">
    <property type="term" value="C:nucleus"/>
    <property type="evidence" value="ECO:0007669"/>
    <property type="project" value="UniProtKB-SubCell"/>
</dbReference>
<comment type="caution">
    <text evidence="9">The sequence shown here is derived from an EMBL/GenBank/DDBJ whole genome shotgun (WGS) entry which is preliminary data.</text>
</comment>
<sequence length="89" mass="10215">MMRISQEYLKLQPCDIDGSKREKLKWFENCIGALDGTHILVTMSVEDRQRYRNRKGDISTNVLGVCDLDLKFIYVLSGWEGFASDSPVL</sequence>
<gene>
    <name evidence="9" type="ORF">L3X38_026164</name>
</gene>
<keyword evidence="4" id="KW-0540">Nuclease</keyword>
<name>A0AAD4W313_PRUDU</name>
<dbReference type="GO" id="GO:0004518">
    <property type="term" value="F:nuclease activity"/>
    <property type="evidence" value="ECO:0007669"/>
    <property type="project" value="UniProtKB-KW"/>
</dbReference>
<dbReference type="PANTHER" id="PTHR22930:SF281">
    <property type="entry name" value="NUCLEASE"/>
    <property type="match status" value="1"/>
</dbReference>
<keyword evidence="5" id="KW-0479">Metal-binding</keyword>
<evidence type="ECO:0000313" key="9">
    <source>
        <dbReference type="EMBL" id="KAI5336030.1"/>
    </source>
</evidence>
<evidence type="ECO:0000256" key="4">
    <source>
        <dbReference type="ARBA" id="ARBA00022722"/>
    </source>
</evidence>
<evidence type="ECO:0000256" key="2">
    <source>
        <dbReference type="ARBA" id="ARBA00004123"/>
    </source>
</evidence>
<dbReference type="Pfam" id="PF13359">
    <property type="entry name" value="DDE_Tnp_4"/>
    <property type="match status" value="1"/>
</dbReference>
<evidence type="ECO:0000256" key="6">
    <source>
        <dbReference type="ARBA" id="ARBA00022801"/>
    </source>
</evidence>
<keyword evidence="7" id="KW-0539">Nucleus</keyword>
<keyword evidence="10" id="KW-1185">Reference proteome</keyword>
<organism evidence="9 10">
    <name type="scientific">Prunus dulcis</name>
    <name type="common">Almond</name>
    <name type="synonym">Amygdalus dulcis</name>
    <dbReference type="NCBI Taxonomy" id="3755"/>
    <lineage>
        <taxon>Eukaryota</taxon>
        <taxon>Viridiplantae</taxon>
        <taxon>Streptophyta</taxon>
        <taxon>Embryophyta</taxon>
        <taxon>Tracheophyta</taxon>
        <taxon>Spermatophyta</taxon>
        <taxon>Magnoliopsida</taxon>
        <taxon>eudicotyledons</taxon>
        <taxon>Gunneridae</taxon>
        <taxon>Pentapetalae</taxon>
        <taxon>rosids</taxon>
        <taxon>fabids</taxon>
        <taxon>Rosales</taxon>
        <taxon>Rosaceae</taxon>
        <taxon>Amygdaloideae</taxon>
        <taxon>Amygdaleae</taxon>
        <taxon>Prunus</taxon>
    </lineage>
</organism>
<comment type="similarity">
    <text evidence="3">Belongs to the HARBI1 family.</text>
</comment>
<dbReference type="GO" id="GO:0046872">
    <property type="term" value="F:metal ion binding"/>
    <property type="evidence" value="ECO:0007669"/>
    <property type="project" value="UniProtKB-KW"/>
</dbReference>
<evidence type="ECO:0000256" key="5">
    <source>
        <dbReference type="ARBA" id="ARBA00022723"/>
    </source>
</evidence>
<dbReference type="InterPro" id="IPR027806">
    <property type="entry name" value="HARBI1_dom"/>
</dbReference>
<reference evidence="9 10" key="1">
    <citation type="journal article" date="2022" name="G3 (Bethesda)">
        <title>Whole-genome sequence and methylome profiling of the almond [Prunus dulcis (Mill.) D.A. Webb] cultivar 'Nonpareil'.</title>
        <authorList>
            <person name="D'Amico-Willman K.M."/>
            <person name="Ouma W.Z."/>
            <person name="Meulia T."/>
            <person name="Sideli G.M."/>
            <person name="Gradziel T.M."/>
            <person name="Fresnedo-Ramirez J."/>
        </authorList>
    </citation>
    <scope>NUCLEOTIDE SEQUENCE [LARGE SCALE GENOMIC DNA]</scope>
    <source>
        <strain evidence="9">Clone GOH B32 T37-40</strain>
    </source>
</reference>
<dbReference type="PANTHER" id="PTHR22930">
    <property type="match status" value="1"/>
</dbReference>
<feature type="domain" description="DDE Tnp4" evidence="8">
    <location>
        <begin position="34"/>
        <end position="88"/>
    </location>
</feature>
<evidence type="ECO:0000256" key="1">
    <source>
        <dbReference type="ARBA" id="ARBA00001968"/>
    </source>
</evidence>
<protein>
    <recommendedName>
        <fullName evidence="8">DDE Tnp4 domain-containing protein</fullName>
    </recommendedName>
</protein>
<keyword evidence="6" id="KW-0378">Hydrolase</keyword>
<dbReference type="Proteomes" id="UP001054821">
    <property type="component" value="Chromosome 4"/>
</dbReference>
<accession>A0AAD4W313</accession>
<dbReference type="EMBL" id="JAJFAZ020000004">
    <property type="protein sequence ID" value="KAI5336030.1"/>
    <property type="molecule type" value="Genomic_DNA"/>
</dbReference>
<dbReference type="GO" id="GO:0016787">
    <property type="term" value="F:hydrolase activity"/>
    <property type="evidence" value="ECO:0007669"/>
    <property type="project" value="UniProtKB-KW"/>
</dbReference>
<comment type="subcellular location">
    <subcellularLocation>
        <location evidence="2">Nucleus</location>
    </subcellularLocation>
</comment>